<dbReference type="GO" id="GO:1990246">
    <property type="term" value="C:uniplex complex"/>
    <property type="evidence" value="ECO:0007669"/>
    <property type="project" value="TreeGrafter"/>
</dbReference>
<feature type="transmembrane region" description="Helical" evidence="9">
    <location>
        <begin position="32"/>
        <end position="53"/>
    </location>
</feature>
<feature type="domain" description="EF-hand" evidence="10">
    <location>
        <begin position="170"/>
        <end position="205"/>
    </location>
</feature>
<evidence type="ECO:0000256" key="9">
    <source>
        <dbReference type="SAM" id="Phobius"/>
    </source>
</evidence>
<keyword evidence="9" id="KW-0812">Transmembrane</keyword>
<evidence type="ECO:0000259" key="10">
    <source>
        <dbReference type="PROSITE" id="PS50222"/>
    </source>
</evidence>
<dbReference type="CDD" id="cd15900">
    <property type="entry name" value="EFh_MICU"/>
    <property type="match status" value="1"/>
</dbReference>
<dbReference type="GO" id="GO:0036444">
    <property type="term" value="P:calcium import into the mitochondrion"/>
    <property type="evidence" value="ECO:0007669"/>
    <property type="project" value="TreeGrafter"/>
</dbReference>
<evidence type="ECO:0000256" key="7">
    <source>
        <dbReference type="ARBA" id="ARBA00023128"/>
    </source>
</evidence>
<dbReference type="InterPro" id="IPR011992">
    <property type="entry name" value="EF-hand-dom_pair"/>
</dbReference>
<keyword evidence="9" id="KW-1133">Transmembrane helix</keyword>
<sequence length="456" mass="53371">MAIFSKFGKILSQLTLNNNLNKQYNKKCNYNMISFMKTSVVILTFGSVIFFVGKNYNIVNVVHAAKPRKRDDDAPRAVKFTMRERRFIKFASVDVHGQIYMTPQDFLDSVVESEPRPRHKRRVLTERELEIIKNTTPVLRSGGPHLFRTIKEKGIVSYTEYLFLLSILTKPQTGFRIAFNMFDTDGNERVDKNEFLVIRRLFSYGVKERKSKEALDAMENIFSHAWKGRHGVEQLEADKKISSGDLSTIEDYDQGLLRRDGIDTSLMIHFFGKDGKYELQYEGFRQFMENLQFEVLQLEFGEFSKGQDTITELDFAKILLRYTYLDTDEYDKYLERLLDRLQHQTNINFDEFQIFYQFLNSLDDFSIAMRMYTLANHPISKDEFMRAVKICTGTCISKHIIDTVFALFDVDGDGQLSYEEFIAIMKDRLHRGFKTQPRSEGWEAFKQCVKQEIKGP</sequence>
<keyword evidence="3" id="KW-0677">Repeat</keyword>
<gene>
    <name evidence="11" type="ORF">HCN44_008313</name>
</gene>
<dbReference type="SMART" id="SM00054">
    <property type="entry name" value="EFh"/>
    <property type="match status" value="2"/>
</dbReference>
<evidence type="ECO:0000256" key="1">
    <source>
        <dbReference type="ARBA" id="ARBA00004273"/>
    </source>
</evidence>
<evidence type="ECO:0000256" key="6">
    <source>
        <dbReference type="ARBA" id="ARBA00022946"/>
    </source>
</evidence>
<comment type="caution">
    <text evidence="11">The sequence shown here is derived from an EMBL/GenBank/DDBJ whole genome shotgun (WGS) entry which is preliminary data.</text>
</comment>
<evidence type="ECO:0000256" key="2">
    <source>
        <dbReference type="ARBA" id="ARBA00004569"/>
    </source>
</evidence>
<dbReference type="PROSITE" id="PS00018">
    <property type="entry name" value="EF_HAND_1"/>
    <property type="match status" value="1"/>
</dbReference>
<dbReference type="InterPro" id="IPR039800">
    <property type="entry name" value="MICU1/2/3"/>
</dbReference>
<evidence type="ECO:0000256" key="3">
    <source>
        <dbReference type="ARBA" id="ARBA00022737"/>
    </source>
</evidence>
<keyword evidence="12" id="KW-1185">Reference proteome</keyword>
<dbReference type="InterPro" id="IPR002048">
    <property type="entry name" value="EF_hand_dom"/>
</dbReference>
<keyword evidence="4" id="KW-0999">Mitochondrion inner membrane</keyword>
<dbReference type="EMBL" id="JACMRX010000005">
    <property type="protein sequence ID" value="KAF7989639.1"/>
    <property type="molecule type" value="Genomic_DNA"/>
</dbReference>
<proteinExistence type="predicted"/>
<evidence type="ECO:0000256" key="4">
    <source>
        <dbReference type="ARBA" id="ARBA00022792"/>
    </source>
</evidence>
<keyword evidence="7" id="KW-0496">Mitochondrion</keyword>
<evidence type="ECO:0000256" key="8">
    <source>
        <dbReference type="ARBA" id="ARBA00023136"/>
    </source>
</evidence>
<comment type="subcellular location">
    <subcellularLocation>
        <location evidence="1">Mitochondrion inner membrane</location>
    </subcellularLocation>
    <subcellularLocation>
        <location evidence="2">Mitochondrion intermembrane space</location>
    </subcellularLocation>
</comment>
<dbReference type="Pfam" id="PF13499">
    <property type="entry name" value="EF-hand_7"/>
    <property type="match status" value="1"/>
</dbReference>
<evidence type="ECO:0000256" key="5">
    <source>
        <dbReference type="ARBA" id="ARBA00022837"/>
    </source>
</evidence>
<dbReference type="OrthoDB" id="5859791at2759"/>
<name>A0A835CMA0_APHGI</name>
<keyword evidence="8 9" id="KW-0472">Membrane</keyword>
<evidence type="ECO:0000313" key="12">
    <source>
        <dbReference type="Proteomes" id="UP000639338"/>
    </source>
</evidence>
<dbReference type="Proteomes" id="UP000639338">
    <property type="component" value="Unassembled WGS sequence"/>
</dbReference>
<dbReference type="AlphaFoldDB" id="A0A835CMA0"/>
<dbReference type="GO" id="GO:0005509">
    <property type="term" value="F:calcium ion binding"/>
    <property type="evidence" value="ECO:0007669"/>
    <property type="project" value="InterPro"/>
</dbReference>
<dbReference type="PROSITE" id="PS50222">
    <property type="entry name" value="EF_HAND_2"/>
    <property type="match status" value="2"/>
</dbReference>
<dbReference type="GO" id="GO:0051560">
    <property type="term" value="P:mitochondrial calcium ion homeostasis"/>
    <property type="evidence" value="ECO:0007669"/>
    <property type="project" value="TreeGrafter"/>
</dbReference>
<organism evidence="11 12">
    <name type="scientific">Aphidius gifuensis</name>
    <name type="common">Parasitoid wasp</name>
    <dbReference type="NCBI Taxonomy" id="684658"/>
    <lineage>
        <taxon>Eukaryota</taxon>
        <taxon>Metazoa</taxon>
        <taxon>Ecdysozoa</taxon>
        <taxon>Arthropoda</taxon>
        <taxon>Hexapoda</taxon>
        <taxon>Insecta</taxon>
        <taxon>Pterygota</taxon>
        <taxon>Neoptera</taxon>
        <taxon>Endopterygota</taxon>
        <taxon>Hymenoptera</taxon>
        <taxon>Apocrita</taxon>
        <taxon>Ichneumonoidea</taxon>
        <taxon>Braconidae</taxon>
        <taxon>Aphidiinae</taxon>
        <taxon>Aphidius</taxon>
    </lineage>
</organism>
<feature type="domain" description="EF-hand" evidence="10">
    <location>
        <begin position="396"/>
        <end position="431"/>
    </location>
</feature>
<keyword evidence="5" id="KW-0106">Calcium</keyword>
<protein>
    <recommendedName>
        <fullName evidence="10">EF-hand domain-containing protein</fullName>
    </recommendedName>
</protein>
<evidence type="ECO:0000313" key="11">
    <source>
        <dbReference type="EMBL" id="KAF7989639.1"/>
    </source>
</evidence>
<reference evidence="11 12" key="1">
    <citation type="submission" date="2020-08" db="EMBL/GenBank/DDBJ databases">
        <title>Aphidius gifuensis genome sequencing and assembly.</title>
        <authorList>
            <person name="Du Z."/>
        </authorList>
    </citation>
    <scope>NUCLEOTIDE SEQUENCE [LARGE SCALE GENOMIC DNA]</scope>
    <source>
        <strain evidence="11">YNYX2018</strain>
        <tissue evidence="11">Adults</tissue>
    </source>
</reference>
<dbReference type="InterPro" id="IPR018247">
    <property type="entry name" value="EF_Hand_1_Ca_BS"/>
</dbReference>
<dbReference type="PANTHER" id="PTHR12294:SF13">
    <property type="entry name" value="MITOCHONDRIAL CALCIUM UPTAKE 3, ISOFORM D"/>
    <property type="match status" value="1"/>
</dbReference>
<dbReference type="SUPFAM" id="SSF47473">
    <property type="entry name" value="EF-hand"/>
    <property type="match status" value="2"/>
</dbReference>
<keyword evidence="6" id="KW-0809">Transit peptide</keyword>
<accession>A0A835CMA0</accession>
<dbReference type="Gene3D" id="1.10.238.10">
    <property type="entry name" value="EF-hand"/>
    <property type="match status" value="2"/>
</dbReference>
<dbReference type="GO" id="GO:0005758">
    <property type="term" value="C:mitochondrial intermembrane space"/>
    <property type="evidence" value="ECO:0007669"/>
    <property type="project" value="UniProtKB-SubCell"/>
</dbReference>
<dbReference type="PANTHER" id="PTHR12294">
    <property type="entry name" value="EF HAND DOMAIN FAMILY A1,A2-RELATED"/>
    <property type="match status" value="1"/>
</dbReference>